<dbReference type="EC" id="3.1.1.-" evidence="4"/>
<gene>
    <name evidence="4" type="ORF">JOC28_000065</name>
</gene>
<evidence type="ECO:0000256" key="2">
    <source>
        <dbReference type="ARBA" id="ARBA00022917"/>
    </source>
</evidence>
<dbReference type="InterPro" id="IPR036754">
    <property type="entry name" value="YbaK/aa-tRNA-synt-asso_dom_sf"/>
</dbReference>
<keyword evidence="5" id="KW-1185">Reference proteome</keyword>
<dbReference type="Pfam" id="PF04073">
    <property type="entry name" value="tRNA_edit"/>
    <property type="match status" value="1"/>
</dbReference>
<dbReference type="EMBL" id="JAFBEH010000001">
    <property type="protein sequence ID" value="MBM7641781.1"/>
    <property type="molecule type" value="Genomic_DNA"/>
</dbReference>
<dbReference type="Gene3D" id="3.90.960.10">
    <property type="entry name" value="YbaK/aminoacyl-tRNA synthetase-associated domain"/>
    <property type="match status" value="1"/>
</dbReference>
<keyword evidence="2" id="KW-0648">Protein biosynthesis</keyword>
<accession>A0ABS2PPH8</accession>
<dbReference type="PANTHER" id="PTHR31423:SF3">
    <property type="entry name" value="PROLYL-TRNA SYNTHETASE ASSOCIATED DOMAIN-CONTAINING PROTEIN 1-RELATED"/>
    <property type="match status" value="1"/>
</dbReference>
<dbReference type="Proteomes" id="UP000697472">
    <property type="component" value="Unassembled WGS sequence"/>
</dbReference>
<reference evidence="4 5" key="1">
    <citation type="submission" date="2021-01" db="EMBL/GenBank/DDBJ databases">
        <title>Genomic Encyclopedia of Type Strains, Phase IV (KMG-IV): sequencing the most valuable type-strain genomes for metagenomic binning, comparative biology and taxonomic classification.</title>
        <authorList>
            <person name="Goeker M."/>
        </authorList>
    </citation>
    <scope>NUCLEOTIDE SEQUENCE [LARGE SCALE GENOMIC DNA]</scope>
    <source>
        <strain evidence="4 5">DSM 27382</strain>
    </source>
</reference>
<name>A0ABS2PPH8_9STRE</name>
<comment type="caution">
    <text evidence="4">The sequence shown here is derived from an EMBL/GenBank/DDBJ whole genome shotgun (WGS) entry which is preliminary data.</text>
</comment>
<proteinExistence type="inferred from homology"/>
<feature type="domain" description="YbaK/aminoacyl-tRNA synthetase-associated" evidence="3">
    <location>
        <begin position="37"/>
        <end position="146"/>
    </location>
</feature>
<evidence type="ECO:0000313" key="4">
    <source>
        <dbReference type="EMBL" id="MBM7641781.1"/>
    </source>
</evidence>
<dbReference type="InterPro" id="IPR040285">
    <property type="entry name" value="ProX/PRXD1"/>
</dbReference>
<organism evidence="4 5">
    <name type="scientific">Streptococcus loxodontisalivarius</name>
    <dbReference type="NCBI Taxonomy" id="1349415"/>
    <lineage>
        <taxon>Bacteria</taxon>
        <taxon>Bacillati</taxon>
        <taxon>Bacillota</taxon>
        <taxon>Bacilli</taxon>
        <taxon>Lactobacillales</taxon>
        <taxon>Streptococcaceae</taxon>
        <taxon>Streptococcus</taxon>
    </lineage>
</organism>
<dbReference type="RefSeq" id="WP_205008660.1">
    <property type="nucleotide sequence ID" value="NZ_JAFBEH010000001.1"/>
</dbReference>
<keyword evidence="4" id="KW-0378">Hydrolase</keyword>
<evidence type="ECO:0000313" key="5">
    <source>
        <dbReference type="Proteomes" id="UP000697472"/>
    </source>
</evidence>
<sequence length="161" mass="18356">MVFAKEEDAYKWLDKLGISYQSYEHQAITTAHELTLSFPGQQVKNLLLKNKKKSQFYLLVLSIDKQADLGSLAEILGEKRLSFASEKDLEDLLHVPAGTVTPFGLQFDQEDKVQLLVDDELDRSQHIGFHPFSNSTTVMLAYDDFDNLMENFKHSIKLVSC</sequence>
<evidence type="ECO:0000259" key="3">
    <source>
        <dbReference type="Pfam" id="PF04073"/>
    </source>
</evidence>
<dbReference type="GO" id="GO:0016787">
    <property type="term" value="F:hydrolase activity"/>
    <property type="evidence" value="ECO:0007669"/>
    <property type="project" value="UniProtKB-KW"/>
</dbReference>
<dbReference type="PANTHER" id="PTHR31423">
    <property type="entry name" value="YBAK DOMAIN-CONTAINING PROTEIN"/>
    <property type="match status" value="1"/>
</dbReference>
<evidence type="ECO:0000256" key="1">
    <source>
        <dbReference type="ARBA" id="ARBA00010201"/>
    </source>
</evidence>
<protein>
    <submittedName>
        <fullName evidence="4">Ala-tRNA(Pro) deacylase</fullName>
        <ecNumber evidence="4">3.1.1.-</ecNumber>
    </submittedName>
</protein>
<comment type="similarity">
    <text evidence="1">Belongs to the PRORSD1 family.</text>
</comment>
<dbReference type="SUPFAM" id="SSF55826">
    <property type="entry name" value="YbaK/ProRS associated domain"/>
    <property type="match status" value="1"/>
</dbReference>
<dbReference type="InterPro" id="IPR007214">
    <property type="entry name" value="YbaK/aa-tRNA-synth-assoc-dom"/>
</dbReference>